<feature type="compositionally biased region" description="Pro residues" evidence="1">
    <location>
        <begin position="1"/>
        <end position="31"/>
    </location>
</feature>
<dbReference type="WBParaSite" id="Csp11.Scaffold629.g8084.t1">
    <property type="protein sequence ID" value="Csp11.Scaffold629.g8084.t1"/>
    <property type="gene ID" value="Csp11.Scaffold629.g8084"/>
</dbReference>
<dbReference type="eggNOG" id="KOG0307">
    <property type="taxonomic scope" value="Eukaryota"/>
</dbReference>
<evidence type="ECO:0000313" key="3">
    <source>
        <dbReference type="WBParaSite" id="Csp11.Scaffold629.g8084.t1"/>
    </source>
</evidence>
<accession>A0A1I7UCZ1</accession>
<protein>
    <submittedName>
        <fullName evidence="3">Zinc finger protein</fullName>
    </submittedName>
</protein>
<feature type="region of interest" description="Disordered" evidence="1">
    <location>
        <begin position="87"/>
        <end position="123"/>
    </location>
</feature>
<reference evidence="3" key="1">
    <citation type="submission" date="2016-11" db="UniProtKB">
        <authorList>
            <consortium name="WormBaseParasite"/>
        </authorList>
    </citation>
    <scope>IDENTIFICATION</scope>
</reference>
<feature type="compositionally biased region" description="Low complexity" evidence="1">
    <location>
        <begin position="88"/>
        <end position="112"/>
    </location>
</feature>
<sequence length="123" mass="13156">MPTNMPPPKPSAPVTPGWNDPPPMVSKPTPNPQHKQNVMQFDWKPVETAPVPGGMMMGHQPNNFSGGVAYHNVIANGIQGMKLENCNSSAASSSYPSPSSYQQRPPSVAAVAAPPPIQLFTRR</sequence>
<evidence type="ECO:0000313" key="2">
    <source>
        <dbReference type="Proteomes" id="UP000095282"/>
    </source>
</evidence>
<feature type="region of interest" description="Disordered" evidence="1">
    <location>
        <begin position="1"/>
        <end position="36"/>
    </location>
</feature>
<evidence type="ECO:0000256" key="1">
    <source>
        <dbReference type="SAM" id="MobiDB-lite"/>
    </source>
</evidence>
<dbReference type="AlphaFoldDB" id="A0A1I7UCZ1"/>
<organism evidence="2 3">
    <name type="scientific">Caenorhabditis tropicalis</name>
    <dbReference type="NCBI Taxonomy" id="1561998"/>
    <lineage>
        <taxon>Eukaryota</taxon>
        <taxon>Metazoa</taxon>
        <taxon>Ecdysozoa</taxon>
        <taxon>Nematoda</taxon>
        <taxon>Chromadorea</taxon>
        <taxon>Rhabditida</taxon>
        <taxon>Rhabditina</taxon>
        <taxon>Rhabditomorpha</taxon>
        <taxon>Rhabditoidea</taxon>
        <taxon>Rhabditidae</taxon>
        <taxon>Peloderinae</taxon>
        <taxon>Caenorhabditis</taxon>
    </lineage>
</organism>
<name>A0A1I7UCZ1_9PELO</name>
<keyword evidence="2" id="KW-1185">Reference proteome</keyword>
<proteinExistence type="predicted"/>
<dbReference type="Proteomes" id="UP000095282">
    <property type="component" value="Unplaced"/>
</dbReference>
<dbReference type="STRING" id="1561998.A0A1I7UCZ1"/>